<dbReference type="Pfam" id="PF03466">
    <property type="entry name" value="LysR_substrate"/>
    <property type="match status" value="1"/>
</dbReference>
<accession>A0A4R6WU70</accession>
<dbReference type="Proteomes" id="UP000295783">
    <property type="component" value="Unassembled WGS sequence"/>
</dbReference>
<keyword evidence="2" id="KW-0805">Transcription regulation</keyword>
<dbReference type="PANTHER" id="PTHR30537:SF26">
    <property type="entry name" value="GLYCINE CLEAVAGE SYSTEM TRANSCRIPTIONAL ACTIVATOR"/>
    <property type="match status" value="1"/>
</dbReference>
<dbReference type="Gene3D" id="1.10.10.10">
    <property type="entry name" value="Winged helix-like DNA-binding domain superfamily/Winged helix DNA-binding domain"/>
    <property type="match status" value="1"/>
</dbReference>
<evidence type="ECO:0000313" key="6">
    <source>
        <dbReference type="EMBL" id="TDQ82460.1"/>
    </source>
</evidence>
<dbReference type="InterPro" id="IPR058163">
    <property type="entry name" value="LysR-type_TF_proteobact-type"/>
</dbReference>
<dbReference type="SUPFAM" id="SSF53850">
    <property type="entry name" value="Periplasmic binding protein-like II"/>
    <property type="match status" value="1"/>
</dbReference>
<dbReference type="PANTHER" id="PTHR30537">
    <property type="entry name" value="HTH-TYPE TRANSCRIPTIONAL REGULATOR"/>
    <property type="match status" value="1"/>
</dbReference>
<comment type="similarity">
    <text evidence="1">Belongs to the LysR transcriptional regulatory family.</text>
</comment>
<sequence>MRRVLPSLPALTVFEASARHGSFTRAAEELNLTQSAVSKQVRGLEDFLGLQLFERVRQRINLTEAGEAYLKSVRAALEIMEAATMEALAFQSGGGVLNIATLPTFGSRWLTPRLGDFAERHPRISLNVTARAWPFDLVEENLDVAIYFGAEPWPGGICDWLMGEVVVPAVSPALLAPKGALKSPRDLARVNLLHHRARPRAWQDWLAAAGAPNVNAFHGLRFEQFEMIIQAAVAGVGIAMVPRFMISRELADGSLVVPFEPAMESVESYYLVYAERKRCLPNVVAFREWLLAEAALERAAPAGRKPARRGKAGAHSGAE</sequence>
<protein>
    <submittedName>
        <fullName evidence="6">LysR family transcriptional regulator</fullName>
    </submittedName>
</protein>
<dbReference type="AlphaFoldDB" id="A0A4R6WU70"/>
<feature type="domain" description="HTH lysR-type" evidence="5">
    <location>
        <begin position="6"/>
        <end position="63"/>
    </location>
</feature>
<evidence type="ECO:0000313" key="7">
    <source>
        <dbReference type="Proteomes" id="UP000295783"/>
    </source>
</evidence>
<dbReference type="OrthoDB" id="9794694at2"/>
<dbReference type="InterPro" id="IPR036388">
    <property type="entry name" value="WH-like_DNA-bd_sf"/>
</dbReference>
<dbReference type="NCBIfam" id="NF008352">
    <property type="entry name" value="PRK11139.1"/>
    <property type="match status" value="1"/>
</dbReference>
<dbReference type="Gene3D" id="3.40.190.10">
    <property type="entry name" value="Periplasmic binding protein-like II"/>
    <property type="match status" value="2"/>
</dbReference>
<dbReference type="PROSITE" id="PS50931">
    <property type="entry name" value="HTH_LYSR"/>
    <property type="match status" value="1"/>
</dbReference>
<evidence type="ECO:0000256" key="2">
    <source>
        <dbReference type="ARBA" id="ARBA00023015"/>
    </source>
</evidence>
<comment type="caution">
    <text evidence="6">The sequence shown here is derived from an EMBL/GenBank/DDBJ whole genome shotgun (WGS) entry which is preliminary data.</text>
</comment>
<dbReference type="PRINTS" id="PR00039">
    <property type="entry name" value="HTHLYSR"/>
</dbReference>
<dbReference type="EMBL" id="SNYW01000008">
    <property type="protein sequence ID" value="TDQ82460.1"/>
    <property type="molecule type" value="Genomic_DNA"/>
</dbReference>
<dbReference type="InterPro" id="IPR000847">
    <property type="entry name" value="LysR_HTH_N"/>
</dbReference>
<dbReference type="InterPro" id="IPR005119">
    <property type="entry name" value="LysR_subst-bd"/>
</dbReference>
<dbReference type="SUPFAM" id="SSF46785">
    <property type="entry name" value="Winged helix' DNA-binding domain"/>
    <property type="match status" value="1"/>
</dbReference>
<dbReference type="FunFam" id="3.40.190.10:FF:000017">
    <property type="entry name" value="Glycine cleavage system transcriptional activator"/>
    <property type="match status" value="1"/>
</dbReference>
<dbReference type="GO" id="GO:0043565">
    <property type="term" value="F:sequence-specific DNA binding"/>
    <property type="evidence" value="ECO:0007669"/>
    <property type="project" value="TreeGrafter"/>
</dbReference>
<evidence type="ECO:0000256" key="1">
    <source>
        <dbReference type="ARBA" id="ARBA00009437"/>
    </source>
</evidence>
<keyword evidence="3" id="KW-0238">DNA-binding</keyword>
<dbReference type="RefSeq" id="WP_133613735.1">
    <property type="nucleotide sequence ID" value="NZ_SNYW01000008.1"/>
</dbReference>
<organism evidence="6 7">
    <name type="scientific">Dongia mobilis</name>
    <dbReference type="NCBI Taxonomy" id="578943"/>
    <lineage>
        <taxon>Bacteria</taxon>
        <taxon>Pseudomonadati</taxon>
        <taxon>Pseudomonadota</taxon>
        <taxon>Alphaproteobacteria</taxon>
        <taxon>Rhodospirillales</taxon>
        <taxon>Dongiaceae</taxon>
        <taxon>Dongia</taxon>
    </lineage>
</organism>
<dbReference type="GO" id="GO:0003700">
    <property type="term" value="F:DNA-binding transcription factor activity"/>
    <property type="evidence" value="ECO:0007669"/>
    <property type="project" value="InterPro"/>
</dbReference>
<evidence type="ECO:0000256" key="4">
    <source>
        <dbReference type="ARBA" id="ARBA00023163"/>
    </source>
</evidence>
<gene>
    <name evidence="6" type="ORF">A8950_2283</name>
</gene>
<dbReference type="InterPro" id="IPR036390">
    <property type="entry name" value="WH_DNA-bd_sf"/>
</dbReference>
<dbReference type="CDD" id="cd08481">
    <property type="entry name" value="PBP2_GcdR_like"/>
    <property type="match status" value="1"/>
</dbReference>
<dbReference type="Pfam" id="PF00126">
    <property type="entry name" value="HTH_1"/>
    <property type="match status" value="1"/>
</dbReference>
<proteinExistence type="inferred from homology"/>
<reference evidence="6 7" key="1">
    <citation type="submission" date="2019-03" db="EMBL/GenBank/DDBJ databases">
        <title>Genomic Encyclopedia of Type Strains, Phase III (KMG-III): the genomes of soil and plant-associated and newly described type strains.</title>
        <authorList>
            <person name="Whitman W."/>
        </authorList>
    </citation>
    <scope>NUCLEOTIDE SEQUENCE [LARGE SCALE GENOMIC DNA]</scope>
    <source>
        <strain evidence="6 7">CGMCC 1.7660</strain>
    </source>
</reference>
<evidence type="ECO:0000259" key="5">
    <source>
        <dbReference type="PROSITE" id="PS50931"/>
    </source>
</evidence>
<keyword evidence="4" id="KW-0804">Transcription</keyword>
<dbReference type="GO" id="GO:0006351">
    <property type="term" value="P:DNA-templated transcription"/>
    <property type="evidence" value="ECO:0007669"/>
    <property type="project" value="TreeGrafter"/>
</dbReference>
<keyword evidence="7" id="KW-1185">Reference proteome</keyword>
<evidence type="ECO:0000256" key="3">
    <source>
        <dbReference type="ARBA" id="ARBA00023125"/>
    </source>
</evidence>
<dbReference type="FunFam" id="1.10.10.10:FF:000038">
    <property type="entry name" value="Glycine cleavage system transcriptional activator"/>
    <property type="match status" value="1"/>
</dbReference>
<name>A0A4R6WU70_9PROT</name>